<dbReference type="RefSeq" id="WP_394412758.1">
    <property type="nucleotide sequence ID" value="NZ_JBIGIC010000008.1"/>
</dbReference>
<dbReference type="EMBL" id="JBIGIC010000008">
    <property type="protein sequence ID" value="MFG6488246.1"/>
    <property type="molecule type" value="Genomic_DNA"/>
</dbReference>
<evidence type="ECO:0000313" key="3">
    <source>
        <dbReference type="Proteomes" id="UP001606134"/>
    </source>
</evidence>
<proteinExistence type="predicted"/>
<reference evidence="2 3" key="1">
    <citation type="submission" date="2024-08" db="EMBL/GenBank/DDBJ databases">
        <authorList>
            <person name="Lu H."/>
        </authorList>
    </citation>
    <scope>NUCLEOTIDE SEQUENCE [LARGE SCALE GENOMIC DNA]</scope>
    <source>
        <strain evidence="2 3">BYS78W</strain>
    </source>
</reference>
<keyword evidence="3" id="KW-1185">Reference proteome</keyword>
<organism evidence="2 3">
    <name type="scientific">Pelomonas candidula</name>
    <dbReference type="NCBI Taxonomy" id="3299025"/>
    <lineage>
        <taxon>Bacteria</taxon>
        <taxon>Pseudomonadati</taxon>
        <taxon>Pseudomonadota</taxon>
        <taxon>Betaproteobacteria</taxon>
        <taxon>Burkholderiales</taxon>
        <taxon>Sphaerotilaceae</taxon>
        <taxon>Roseateles</taxon>
    </lineage>
</organism>
<feature type="region of interest" description="Disordered" evidence="1">
    <location>
        <begin position="1"/>
        <end position="20"/>
    </location>
</feature>
<evidence type="ECO:0000313" key="2">
    <source>
        <dbReference type="EMBL" id="MFG6488246.1"/>
    </source>
</evidence>
<comment type="caution">
    <text evidence="2">The sequence shown here is derived from an EMBL/GenBank/DDBJ whole genome shotgun (WGS) entry which is preliminary data.</text>
</comment>
<accession>A0ABW7HE98</accession>
<protein>
    <submittedName>
        <fullName evidence="2">Uncharacterized protein</fullName>
    </submittedName>
</protein>
<feature type="region of interest" description="Disordered" evidence="1">
    <location>
        <begin position="127"/>
        <end position="151"/>
    </location>
</feature>
<dbReference type="Proteomes" id="UP001606134">
    <property type="component" value="Unassembled WGS sequence"/>
</dbReference>
<gene>
    <name evidence="2" type="ORF">ACG04R_16285</name>
</gene>
<evidence type="ECO:0000256" key="1">
    <source>
        <dbReference type="SAM" id="MobiDB-lite"/>
    </source>
</evidence>
<sequence>MLSTSALFEPTGSHRRPLSKKENDAGWLSYVQALEAIGRSKTLVKAFEALSASTFDHCQPVDAPEALLSDLVDADLDSLDDLMRKSTTFERPANRVEPFTSLRYRLRKEMEASALLTKERMRRRIEAVAKAPSDSEPPLAPVSPRSARAGI</sequence>
<name>A0ABW7HE98_9BURK</name>